<dbReference type="EMBL" id="CP093547">
    <property type="protein sequence ID" value="UNP29140.1"/>
    <property type="molecule type" value="Genomic_DNA"/>
</dbReference>
<accession>A0ABY3XAY8</accession>
<name>A0ABY3XAY8_9GAMM</name>
<reference evidence="2 3" key="1">
    <citation type="submission" date="2022-03" db="EMBL/GenBank/DDBJ databases">
        <title>Complete genome sequence of Lysobacter capsici VKM B-2533 and Lysobacter gummosus 10.1.1, promising sources of lytic agents.</title>
        <authorList>
            <person name="Tarlachkov S.V."/>
            <person name="Kudryakova I.V."/>
            <person name="Afoshin A.S."/>
            <person name="Leontyevskaya E.A."/>
            <person name="Leontyevskaya N.V."/>
        </authorList>
    </citation>
    <scope>NUCLEOTIDE SEQUENCE [LARGE SCALE GENOMIC DNA]</scope>
    <source>
        <strain evidence="2 3">10.1.1</strain>
    </source>
</reference>
<gene>
    <name evidence="2" type="ORF">MOV92_22155</name>
</gene>
<dbReference type="Proteomes" id="UP000829194">
    <property type="component" value="Chromosome"/>
</dbReference>
<proteinExistence type="predicted"/>
<dbReference type="RefSeq" id="WP_148649070.1">
    <property type="nucleotide sequence ID" value="NZ_CP011131.1"/>
</dbReference>
<feature type="coiled-coil region" evidence="1">
    <location>
        <begin position="253"/>
        <end position="287"/>
    </location>
</feature>
<evidence type="ECO:0000256" key="1">
    <source>
        <dbReference type="SAM" id="Coils"/>
    </source>
</evidence>
<evidence type="ECO:0000313" key="2">
    <source>
        <dbReference type="EMBL" id="UNP29140.1"/>
    </source>
</evidence>
<sequence length="412" mass="44519">MTSVSETMYLSMIQARKALAMGKVDTSAKSFVMMCIVLGTALVPAKATDRMVIDAGGTSPDRILTYVNDYSTDKSGIGDGSGDIREIVLTMVYEAAKQPYWTETTLQFKCPAAARAKKASRKQATDEAPAALPDVDAVEFRMVGGHKRMKDSPAIQPLTGSGWQSASNYLMLKVYRVACSDSAIRHAKQAAAMPNGKMDPAALRQSMRGLGFDMAEFLPTEGLSMNVLASYTWEHFWKGAPKPALNNGRQLTAKEAAAFEKQLQDQIAMLERQRDVVGARIKKADDENLFTAEAAKMRGGRHISGAEQTMISVWLGKNEGDVVAAMGAPVVSEAGGLRYLTYARDYDSRFALVTAGGDHISTQGLYESCQAQFVLKPDASGAMRVADVVVEENRSGPGRAYVCSSLLNAPRN</sequence>
<protein>
    <submittedName>
        <fullName evidence="2">Uncharacterized protein</fullName>
    </submittedName>
</protein>
<organism evidence="2 3">
    <name type="scientific">Lysobacter gummosus</name>
    <dbReference type="NCBI Taxonomy" id="262324"/>
    <lineage>
        <taxon>Bacteria</taxon>
        <taxon>Pseudomonadati</taxon>
        <taxon>Pseudomonadota</taxon>
        <taxon>Gammaproteobacteria</taxon>
        <taxon>Lysobacterales</taxon>
        <taxon>Lysobacteraceae</taxon>
        <taxon>Lysobacter</taxon>
    </lineage>
</organism>
<keyword evidence="3" id="KW-1185">Reference proteome</keyword>
<evidence type="ECO:0000313" key="3">
    <source>
        <dbReference type="Proteomes" id="UP000829194"/>
    </source>
</evidence>
<keyword evidence="1" id="KW-0175">Coiled coil</keyword>